<proteinExistence type="inferred from homology"/>
<comment type="caution">
    <text evidence="4">The sequence shown here is derived from an EMBL/GenBank/DDBJ whole genome shotgun (WGS) entry which is preliminary data.</text>
</comment>
<dbReference type="InterPro" id="IPR038538">
    <property type="entry name" value="MTERF_sf"/>
</dbReference>
<evidence type="ECO:0000256" key="1">
    <source>
        <dbReference type="ARBA" id="ARBA00007692"/>
    </source>
</evidence>
<dbReference type="Pfam" id="PF02536">
    <property type="entry name" value="mTERF"/>
    <property type="match status" value="2"/>
</dbReference>
<keyword evidence="3" id="KW-0809">Transit peptide</keyword>
<keyword evidence="5" id="KW-1185">Reference proteome</keyword>
<reference evidence="4" key="1">
    <citation type="submission" date="2023-02" db="EMBL/GenBank/DDBJ databases">
        <title>Genome of toxic invasive species Heracleum sosnowskyi carries increased number of genes despite the absence of recent whole-genome duplications.</title>
        <authorList>
            <person name="Schelkunov M."/>
            <person name="Shtratnikova V."/>
            <person name="Makarenko M."/>
            <person name="Klepikova A."/>
            <person name="Omelchenko D."/>
            <person name="Novikova G."/>
            <person name="Obukhova E."/>
            <person name="Bogdanov V."/>
            <person name="Penin A."/>
            <person name="Logacheva M."/>
        </authorList>
    </citation>
    <scope>NUCLEOTIDE SEQUENCE</scope>
    <source>
        <strain evidence="4">Hsosn_3</strain>
        <tissue evidence="4">Leaf</tissue>
    </source>
</reference>
<evidence type="ECO:0000256" key="3">
    <source>
        <dbReference type="ARBA" id="ARBA00022946"/>
    </source>
</evidence>
<dbReference type="FunFam" id="1.25.70.10:FF:000001">
    <property type="entry name" value="Mitochondrial transcription termination factor-like"/>
    <property type="match status" value="1"/>
</dbReference>
<evidence type="ECO:0000313" key="4">
    <source>
        <dbReference type="EMBL" id="KAK1369184.1"/>
    </source>
</evidence>
<accession>A0AAD8MDY4</accession>
<gene>
    <name evidence="4" type="ORF">POM88_035276</name>
</gene>
<dbReference type="GO" id="GO:0003676">
    <property type="term" value="F:nucleic acid binding"/>
    <property type="evidence" value="ECO:0007669"/>
    <property type="project" value="InterPro"/>
</dbReference>
<keyword evidence="2" id="KW-0805">Transcription regulation</keyword>
<name>A0AAD8MDY4_9APIA</name>
<dbReference type="GO" id="GO:0006353">
    <property type="term" value="P:DNA-templated transcription termination"/>
    <property type="evidence" value="ECO:0007669"/>
    <property type="project" value="UniProtKB-KW"/>
</dbReference>
<dbReference type="PANTHER" id="PTHR13068:SF236">
    <property type="entry name" value="OS02G0749800 PROTEIN"/>
    <property type="match status" value="1"/>
</dbReference>
<dbReference type="PANTHER" id="PTHR13068">
    <property type="entry name" value="CGI-12 PROTEIN-RELATED"/>
    <property type="match status" value="1"/>
</dbReference>
<dbReference type="EMBL" id="JAUIZM010000008">
    <property type="protein sequence ID" value="KAK1369184.1"/>
    <property type="molecule type" value="Genomic_DNA"/>
</dbReference>
<protein>
    <submittedName>
        <fullName evidence="4">Uncharacterized protein</fullName>
    </submittedName>
</protein>
<evidence type="ECO:0000256" key="2">
    <source>
        <dbReference type="ARBA" id="ARBA00022472"/>
    </source>
</evidence>
<keyword evidence="2" id="KW-0804">Transcription</keyword>
<organism evidence="4 5">
    <name type="scientific">Heracleum sosnowskyi</name>
    <dbReference type="NCBI Taxonomy" id="360622"/>
    <lineage>
        <taxon>Eukaryota</taxon>
        <taxon>Viridiplantae</taxon>
        <taxon>Streptophyta</taxon>
        <taxon>Embryophyta</taxon>
        <taxon>Tracheophyta</taxon>
        <taxon>Spermatophyta</taxon>
        <taxon>Magnoliopsida</taxon>
        <taxon>eudicotyledons</taxon>
        <taxon>Gunneridae</taxon>
        <taxon>Pentapetalae</taxon>
        <taxon>asterids</taxon>
        <taxon>campanulids</taxon>
        <taxon>Apiales</taxon>
        <taxon>Apiaceae</taxon>
        <taxon>Apioideae</taxon>
        <taxon>apioid superclade</taxon>
        <taxon>Tordylieae</taxon>
        <taxon>Tordyliinae</taxon>
        <taxon>Heracleum</taxon>
    </lineage>
</organism>
<comment type="similarity">
    <text evidence="1">Belongs to the mTERF family.</text>
</comment>
<sequence>MKMLVGLCKSHLQTLILKHQTLNTRCLIEPIILSYSTKRRIPTNVDSSEFKISFLKNRCGLSGKSLIRACKRVDFDSSDQRPDSLLDLFRTFGFPMSNVTRIISSQPAILRYYPENIIKPKLHFLLSITQSQSDVVAMVTKNPTILSRSLNDYLKPSIVLLNSVTGSYPITLSVLKHNPYILCQNLPKSLLLNTEFLLKLGVPHSQILKLLTSYGPVVGTLHDKFRTVLLKLTDMGVDLESSYFCKSVHALCYVTDSTWESKCVLFRSFGFSDHEILSMFKKLPVVMCYTEKNIKEKLELFLHKLQWTPFRLSSNPVILGYSLKKRIIPRCLVLQVLDSKNCTSESYMLSTVMAMTERKFFKNFVTAHKDEIPEVLEAYQGKLKFDEYTLKRRDISHKGDIQSSPVILAS</sequence>
<evidence type="ECO:0000313" key="5">
    <source>
        <dbReference type="Proteomes" id="UP001237642"/>
    </source>
</evidence>
<dbReference type="InterPro" id="IPR003690">
    <property type="entry name" value="MTERF"/>
</dbReference>
<dbReference type="Gene3D" id="1.25.70.10">
    <property type="entry name" value="Transcription termination factor 3, mitochondrial"/>
    <property type="match status" value="1"/>
</dbReference>
<dbReference type="AlphaFoldDB" id="A0AAD8MDY4"/>
<reference evidence="4" key="2">
    <citation type="submission" date="2023-05" db="EMBL/GenBank/DDBJ databases">
        <authorList>
            <person name="Schelkunov M.I."/>
        </authorList>
    </citation>
    <scope>NUCLEOTIDE SEQUENCE</scope>
    <source>
        <strain evidence="4">Hsosn_3</strain>
        <tissue evidence="4">Leaf</tissue>
    </source>
</reference>
<keyword evidence="2" id="KW-0806">Transcription termination</keyword>
<dbReference type="Proteomes" id="UP001237642">
    <property type="component" value="Unassembled WGS sequence"/>
</dbReference>
<dbReference type="SMART" id="SM00733">
    <property type="entry name" value="Mterf"/>
    <property type="match status" value="6"/>
</dbReference>